<evidence type="ECO:0000313" key="4">
    <source>
        <dbReference type="Proteomes" id="UP000289856"/>
    </source>
</evidence>
<dbReference type="KEGG" id="cohn:KCTCHS21_61380"/>
<evidence type="ECO:0000313" key="3">
    <source>
        <dbReference type="EMBL" id="BBI36739.1"/>
    </source>
</evidence>
<proteinExistence type="inferred from homology"/>
<protein>
    <submittedName>
        <fullName evidence="3">Ribonuclease inhibitor</fullName>
    </submittedName>
</protein>
<dbReference type="SUPFAM" id="SSF52038">
    <property type="entry name" value="Barstar-related"/>
    <property type="match status" value="1"/>
</dbReference>
<feature type="domain" description="Barstar (barnase inhibitor)" evidence="2">
    <location>
        <begin position="8"/>
        <end position="87"/>
    </location>
</feature>
<keyword evidence="4" id="KW-1185">Reference proteome</keyword>
<dbReference type="EMBL" id="AP019400">
    <property type="protein sequence ID" value="BBI36739.1"/>
    <property type="molecule type" value="Genomic_DNA"/>
</dbReference>
<organism evidence="3 4">
    <name type="scientific">Cohnella abietis</name>
    <dbReference type="NCBI Taxonomy" id="2507935"/>
    <lineage>
        <taxon>Bacteria</taxon>
        <taxon>Bacillati</taxon>
        <taxon>Bacillota</taxon>
        <taxon>Bacilli</taxon>
        <taxon>Bacillales</taxon>
        <taxon>Paenibacillaceae</taxon>
        <taxon>Cohnella</taxon>
    </lineage>
</organism>
<evidence type="ECO:0000259" key="2">
    <source>
        <dbReference type="Pfam" id="PF01337"/>
    </source>
</evidence>
<reference evidence="3 4" key="1">
    <citation type="submission" date="2019-01" db="EMBL/GenBank/DDBJ databases">
        <title>Complete genome sequence of Cohnella hallensis HS21 isolated from Korean fir (Abies koreana) rhizospheric soil.</title>
        <authorList>
            <person name="Jiang L."/>
            <person name="Kang S.W."/>
            <person name="Kim S."/>
            <person name="Jung J."/>
            <person name="Kim C.Y."/>
            <person name="Kim D.H."/>
            <person name="Kim S.W."/>
            <person name="Lee J."/>
        </authorList>
    </citation>
    <scope>NUCLEOTIDE SEQUENCE [LARGE SCALE GENOMIC DNA]</scope>
    <source>
        <strain evidence="3 4">HS21</strain>
    </source>
</reference>
<dbReference type="Gene3D" id="3.30.370.10">
    <property type="entry name" value="Barstar-like"/>
    <property type="match status" value="1"/>
</dbReference>
<comment type="similarity">
    <text evidence="1">Belongs to the barstar family.</text>
</comment>
<dbReference type="OrthoDB" id="7575400at2"/>
<dbReference type="InterPro" id="IPR000468">
    <property type="entry name" value="Barstar"/>
</dbReference>
<dbReference type="RefSeq" id="WP_130616216.1">
    <property type="nucleotide sequence ID" value="NZ_AP019400.1"/>
</dbReference>
<sequence>MEDERNELVLIDVSDIETYKELHLLLKKQLQFPDFYGMNWNAFWDAITGLIEMPKNLRLIGWNNLKNNLPDDAQIMQELLDDLNKQYPSWGCSVEYE</sequence>
<accession>A0A3T1DF66</accession>
<name>A0A3T1DF66_9BACL</name>
<gene>
    <name evidence="3" type="ORF">KCTCHS21_61380</name>
</gene>
<dbReference type="Pfam" id="PF01337">
    <property type="entry name" value="Barstar"/>
    <property type="match status" value="1"/>
</dbReference>
<evidence type="ECO:0000256" key="1">
    <source>
        <dbReference type="ARBA" id="ARBA00006845"/>
    </source>
</evidence>
<dbReference type="InterPro" id="IPR035905">
    <property type="entry name" value="Barstar-like_sf"/>
</dbReference>
<dbReference type="AlphaFoldDB" id="A0A3T1DF66"/>
<dbReference type="Proteomes" id="UP000289856">
    <property type="component" value="Chromosome"/>
</dbReference>